<dbReference type="SUPFAM" id="SSF46785">
    <property type="entry name" value="Winged helix' DNA-binding domain"/>
    <property type="match status" value="1"/>
</dbReference>
<dbReference type="PANTHER" id="PTHR30136">
    <property type="entry name" value="HELIX-TURN-HELIX TRANSCRIPTIONAL REGULATOR, ICLR FAMILY"/>
    <property type="match status" value="1"/>
</dbReference>
<reference evidence="6 7" key="1">
    <citation type="submission" date="2017-10" db="EMBL/GenBank/DDBJ databases">
        <title>The new phylogeny of genus Mycobacterium.</title>
        <authorList>
            <person name="Tortoli E."/>
            <person name="Trovato A."/>
            <person name="Cirillo D.M."/>
        </authorList>
    </citation>
    <scope>NUCLEOTIDE SEQUENCE [LARGE SCALE GENOMIC DNA]</scope>
    <source>
        <strain evidence="6 7">CCUG37673</strain>
    </source>
</reference>
<dbReference type="PROSITE" id="PS51078">
    <property type="entry name" value="ICLR_ED"/>
    <property type="match status" value="1"/>
</dbReference>
<name>A0A2A7NCB8_MYCAG</name>
<evidence type="ECO:0000259" key="4">
    <source>
        <dbReference type="PROSITE" id="PS51077"/>
    </source>
</evidence>
<dbReference type="Pfam" id="PF09339">
    <property type="entry name" value="HTH_IclR"/>
    <property type="match status" value="1"/>
</dbReference>
<dbReference type="Pfam" id="PF01614">
    <property type="entry name" value="IclR_C"/>
    <property type="match status" value="1"/>
</dbReference>
<evidence type="ECO:0000313" key="7">
    <source>
        <dbReference type="Proteomes" id="UP000220914"/>
    </source>
</evidence>
<dbReference type="InterPro" id="IPR036388">
    <property type="entry name" value="WH-like_DNA-bd_sf"/>
</dbReference>
<dbReference type="Gene3D" id="1.10.10.10">
    <property type="entry name" value="Winged helix-like DNA-binding domain superfamily/Winged helix DNA-binding domain"/>
    <property type="match status" value="1"/>
</dbReference>
<keyword evidence="2" id="KW-0238">DNA-binding</keyword>
<dbReference type="PANTHER" id="PTHR30136:SF35">
    <property type="entry name" value="HTH-TYPE TRANSCRIPTIONAL REGULATOR RV1719"/>
    <property type="match status" value="1"/>
</dbReference>
<sequence length="269" mass="28909">MCETPIDEVVMADQLAPVVDAKSDSGGVRAVNRALDLLIALACWDRPAGLTELARRVELHPSTALRLLDSLRSRRFVHQTANGTYVLGAKNFELGNAYLQNVSVWSQANQLAEQLAITTGETASVGVLDSGQILYIAIARGQQDMGIASAPGTRHPAYCTSLGKAILADLSGEKVLEVLRNDPPERLTPQTLTNIAELQRDLATTRRRGYSIDNEERTPGVVCIGAAIRDHKGDPLGALSISGPAQRIRQKGVEQLGRVVSETAMSFST</sequence>
<dbReference type="GO" id="GO:0003700">
    <property type="term" value="F:DNA-binding transcription factor activity"/>
    <property type="evidence" value="ECO:0007669"/>
    <property type="project" value="TreeGrafter"/>
</dbReference>
<dbReference type="InterPro" id="IPR050707">
    <property type="entry name" value="HTH_MetabolicPath_Reg"/>
</dbReference>
<dbReference type="InterPro" id="IPR029016">
    <property type="entry name" value="GAF-like_dom_sf"/>
</dbReference>
<feature type="domain" description="IclR-ED" evidence="5">
    <location>
        <begin position="90"/>
        <end position="269"/>
    </location>
</feature>
<dbReference type="InterPro" id="IPR005471">
    <property type="entry name" value="Tscrpt_reg_IclR_N"/>
</dbReference>
<dbReference type="InterPro" id="IPR036390">
    <property type="entry name" value="WH_DNA-bd_sf"/>
</dbReference>
<feature type="domain" description="HTH iclR-type" evidence="4">
    <location>
        <begin position="28"/>
        <end position="89"/>
    </location>
</feature>
<evidence type="ECO:0000256" key="1">
    <source>
        <dbReference type="ARBA" id="ARBA00023015"/>
    </source>
</evidence>
<dbReference type="EMBL" id="PDCP01000005">
    <property type="protein sequence ID" value="PEG41685.1"/>
    <property type="molecule type" value="Genomic_DNA"/>
</dbReference>
<dbReference type="GO" id="GO:0045892">
    <property type="term" value="P:negative regulation of DNA-templated transcription"/>
    <property type="evidence" value="ECO:0007669"/>
    <property type="project" value="TreeGrafter"/>
</dbReference>
<evidence type="ECO:0000256" key="3">
    <source>
        <dbReference type="ARBA" id="ARBA00023163"/>
    </source>
</evidence>
<dbReference type="GO" id="GO:0003677">
    <property type="term" value="F:DNA binding"/>
    <property type="evidence" value="ECO:0007669"/>
    <property type="project" value="UniProtKB-KW"/>
</dbReference>
<evidence type="ECO:0000313" key="6">
    <source>
        <dbReference type="EMBL" id="PEG41685.1"/>
    </source>
</evidence>
<protein>
    <recommendedName>
        <fullName evidence="8">IclR family transcriptional regulator</fullName>
    </recommendedName>
</protein>
<accession>A0A2A7NCB8</accession>
<organism evidence="6 7">
    <name type="scientific">Mycolicibacterium agri</name>
    <name type="common">Mycobacterium agri</name>
    <dbReference type="NCBI Taxonomy" id="36811"/>
    <lineage>
        <taxon>Bacteria</taxon>
        <taxon>Bacillati</taxon>
        <taxon>Actinomycetota</taxon>
        <taxon>Actinomycetes</taxon>
        <taxon>Mycobacteriales</taxon>
        <taxon>Mycobacteriaceae</taxon>
        <taxon>Mycolicibacterium</taxon>
    </lineage>
</organism>
<evidence type="ECO:0008006" key="8">
    <source>
        <dbReference type="Google" id="ProtNLM"/>
    </source>
</evidence>
<evidence type="ECO:0000259" key="5">
    <source>
        <dbReference type="PROSITE" id="PS51078"/>
    </source>
</evidence>
<dbReference type="InterPro" id="IPR014757">
    <property type="entry name" value="Tscrpt_reg_IclR_C"/>
</dbReference>
<dbReference type="SMART" id="SM00346">
    <property type="entry name" value="HTH_ICLR"/>
    <property type="match status" value="1"/>
</dbReference>
<evidence type="ECO:0000256" key="2">
    <source>
        <dbReference type="ARBA" id="ARBA00023125"/>
    </source>
</evidence>
<proteinExistence type="predicted"/>
<dbReference type="SUPFAM" id="SSF55781">
    <property type="entry name" value="GAF domain-like"/>
    <property type="match status" value="1"/>
</dbReference>
<dbReference type="PROSITE" id="PS51077">
    <property type="entry name" value="HTH_ICLR"/>
    <property type="match status" value="1"/>
</dbReference>
<dbReference type="AlphaFoldDB" id="A0A2A7NCB8"/>
<keyword evidence="3" id="KW-0804">Transcription</keyword>
<keyword evidence="1" id="KW-0805">Transcription regulation</keyword>
<dbReference type="Gene3D" id="3.30.450.40">
    <property type="match status" value="1"/>
</dbReference>
<dbReference type="OrthoDB" id="7274111at2"/>
<gene>
    <name evidence="6" type="ORF">CQY20_04320</name>
</gene>
<dbReference type="Proteomes" id="UP000220914">
    <property type="component" value="Unassembled WGS sequence"/>
</dbReference>
<comment type="caution">
    <text evidence="6">The sequence shown here is derived from an EMBL/GenBank/DDBJ whole genome shotgun (WGS) entry which is preliminary data.</text>
</comment>
<keyword evidence="7" id="KW-1185">Reference proteome</keyword>